<protein>
    <submittedName>
        <fullName evidence="8">Uncharacterized protein</fullName>
    </submittedName>
</protein>
<evidence type="ECO:0000313" key="9">
    <source>
        <dbReference type="Proteomes" id="UP001075354"/>
    </source>
</evidence>
<dbReference type="Gene3D" id="1.20.1080.10">
    <property type="entry name" value="Glycerol uptake facilitator protein"/>
    <property type="match status" value="1"/>
</dbReference>
<evidence type="ECO:0000256" key="5">
    <source>
        <dbReference type="RuleBase" id="RU000477"/>
    </source>
</evidence>
<feature type="transmembrane region" description="Helical" evidence="7">
    <location>
        <begin position="180"/>
        <end position="200"/>
    </location>
</feature>
<keyword evidence="5" id="KW-0813">Transport</keyword>
<dbReference type="PANTHER" id="PTHR19139">
    <property type="entry name" value="AQUAPORIN TRANSPORTER"/>
    <property type="match status" value="1"/>
</dbReference>
<keyword evidence="9" id="KW-1185">Reference proteome</keyword>
<feature type="transmembrane region" description="Helical" evidence="7">
    <location>
        <begin position="346"/>
        <end position="367"/>
    </location>
</feature>
<organism evidence="8 9">
    <name type="scientific">Megalurothrips usitatus</name>
    <name type="common">bean blossom thrips</name>
    <dbReference type="NCBI Taxonomy" id="439358"/>
    <lineage>
        <taxon>Eukaryota</taxon>
        <taxon>Metazoa</taxon>
        <taxon>Ecdysozoa</taxon>
        <taxon>Arthropoda</taxon>
        <taxon>Hexapoda</taxon>
        <taxon>Insecta</taxon>
        <taxon>Pterygota</taxon>
        <taxon>Neoptera</taxon>
        <taxon>Paraneoptera</taxon>
        <taxon>Thysanoptera</taxon>
        <taxon>Terebrantia</taxon>
        <taxon>Thripoidea</taxon>
        <taxon>Thripidae</taxon>
        <taxon>Megalurothrips</taxon>
    </lineage>
</organism>
<dbReference type="InterPro" id="IPR023271">
    <property type="entry name" value="Aquaporin-like"/>
</dbReference>
<accession>A0AAV7XWV0</accession>
<evidence type="ECO:0000256" key="2">
    <source>
        <dbReference type="ARBA" id="ARBA00022692"/>
    </source>
</evidence>
<sequence length="374" mass="38710">MSNLAGNKDVLKGQRGGGQGGSGGSCGSGAAKDAAPCSCIDLSAAVDPAGPTASGNAGVYRGPNLTFSQSNFHDNNNTPATSACPEDGAKINGLHRAFRWRPGKISEECAGNAAAAAAAPVRSDDVVKRPRYDDGSDSEETRRCFLEGGAEFLATALLMFVGCAGAYIEMDKPSANVYGSAAFGFAVFMSTTIFGGVSGAHMNPLVTLVCLAFGKIPWSRAVVFMAAQTGGALLGYGLLYVVVPDDVQAAVQGQVRGGAVCCTVPLDSMSSWGAVLAEFVVTSILLAAVCAGLHPPPQQAPGPPPAFQFGVLVFGICTVEAMYTGASMNPARSIATAIWNGMWDRFWVYLVGQSFALAFVVGTYAVFRTRREDE</sequence>
<dbReference type="PANTHER" id="PTHR19139:SF270">
    <property type="entry name" value="ENTOMOGLYCEROPORIN 1-RELATED"/>
    <property type="match status" value="1"/>
</dbReference>
<feature type="transmembrane region" description="Helical" evidence="7">
    <location>
        <begin position="274"/>
        <end position="294"/>
    </location>
</feature>
<feature type="transmembrane region" description="Helical" evidence="7">
    <location>
        <begin position="306"/>
        <end position="326"/>
    </location>
</feature>
<feature type="transmembrane region" description="Helical" evidence="7">
    <location>
        <begin position="221"/>
        <end position="243"/>
    </location>
</feature>
<dbReference type="PRINTS" id="PR00783">
    <property type="entry name" value="MINTRINSICP"/>
</dbReference>
<dbReference type="SUPFAM" id="SSF81338">
    <property type="entry name" value="Aquaporin-like"/>
    <property type="match status" value="1"/>
</dbReference>
<evidence type="ECO:0000313" key="8">
    <source>
        <dbReference type="EMBL" id="KAJ1528343.1"/>
    </source>
</evidence>
<keyword evidence="4 7" id="KW-0472">Membrane</keyword>
<gene>
    <name evidence="8" type="ORF">ONE63_006763</name>
</gene>
<evidence type="ECO:0000256" key="1">
    <source>
        <dbReference type="ARBA" id="ARBA00004141"/>
    </source>
</evidence>
<feature type="transmembrane region" description="Helical" evidence="7">
    <location>
        <begin position="150"/>
        <end position="168"/>
    </location>
</feature>
<dbReference type="InterPro" id="IPR000425">
    <property type="entry name" value="MIP"/>
</dbReference>
<dbReference type="AlphaFoldDB" id="A0AAV7XWV0"/>
<feature type="region of interest" description="Disordered" evidence="6">
    <location>
        <begin position="1"/>
        <end position="25"/>
    </location>
</feature>
<keyword evidence="2 5" id="KW-0812">Transmembrane</keyword>
<keyword evidence="3 7" id="KW-1133">Transmembrane helix</keyword>
<proteinExistence type="inferred from homology"/>
<evidence type="ECO:0000256" key="4">
    <source>
        <dbReference type="ARBA" id="ARBA00023136"/>
    </source>
</evidence>
<comment type="similarity">
    <text evidence="5">Belongs to the MIP/aquaporin (TC 1.A.8) family.</text>
</comment>
<dbReference type="GO" id="GO:0015267">
    <property type="term" value="F:channel activity"/>
    <property type="evidence" value="ECO:0007669"/>
    <property type="project" value="InterPro"/>
</dbReference>
<dbReference type="GO" id="GO:0005886">
    <property type="term" value="C:plasma membrane"/>
    <property type="evidence" value="ECO:0007669"/>
    <property type="project" value="TreeGrafter"/>
</dbReference>
<evidence type="ECO:0000256" key="6">
    <source>
        <dbReference type="SAM" id="MobiDB-lite"/>
    </source>
</evidence>
<comment type="caution">
    <text evidence="8">The sequence shown here is derived from an EMBL/GenBank/DDBJ whole genome shotgun (WGS) entry which is preliminary data.</text>
</comment>
<dbReference type="Proteomes" id="UP001075354">
    <property type="component" value="Chromosome 4"/>
</dbReference>
<reference evidence="8" key="1">
    <citation type="submission" date="2022-12" db="EMBL/GenBank/DDBJ databases">
        <title>Chromosome-level genome assembly of the bean flower thrips Megalurothrips usitatus.</title>
        <authorList>
            <person name="Ma L."/>
            <person name="Liu Q."/>
            <person name="Li H."/>
            <person name="Cai W."/>
        </authorList>
    </citation>
    <scope>NUCLEOTIDE SEQUENCE</scope>
    <source>
        <strain evidence="8">Cailab_2022a</strain>
    </source>
</reference>
<dbReference type="EMBL" id="JAPTSV010000004">
    <property type="protein sequence ID" value="KAJ1528343.1"/>
    <property type="molecule type" value="Genomic_DNA"/>
</dbReference>
<evidence type="ECO:0000256" key="3">
    <source>
        <dbReference type="ARBA" id="ARBA00022989"/>
    </source>
</evidence>
<evidence type="ECO:0000256" key="7">
    <source>
        <dbReference type="SAM" id="Phobius"/>
    </source>
</evidence>
<comment type="subcellular location">
    <subcellularLocation>
        <location evidence="1">Membrane</location>
        <topology evidence="1">Multi-pass membrane protein</topology>
    </subcellularLocation>
</comment>
<dbReference type="InterPro" id="IPR034294">
    <property type="entry name" value="Aquaporin_transptr"/>
</dbReference>
<name>A0AAV7XWV0_9NEOP</name>
<feature type="compositionally biased region" description="Gly residues" evidence="6">
    <location>
        <begin position="14"/>
        <end position="25"/>
    </location>
</feature>
<dbReference type="Pfam" id="PF00230">
    <property type="entry name" value="MIP"/>
    <property type="match status" value="1"/>
</dbReference>